<name>A0A540MJJ3_MALBA</name>
<keyword evidence="2" id="KW-1185">Reference proteome</keyword>
<comment type="caution">
    <text evidence="1">The sequence shown here is derived from an EMBL/GenBank/DDBJ whole genome shotgun (WGS) entry which is preliminary data.</text>
</comment>
<evidence type="ECO:0000313" key="2">
    <source>
        <dbReference type="Proteomes" id="UP000315295"/>
    </source>
</evidence>
<gene>
    <name evidence="1" type="ORF">C1H46_015420</name>
</gene>
<sequence>MASSSLFLYKRIHLSELNPQSLSFSGDLCDGAEAMDARDSDSVNDEKSIVYGHTLAIRWALGSLAYSLV</sequence>
<proteinExistence type="predicted"/>
<protein>
    <submittedName>
        <fullName evidence="1">Uncharacterized protein</fullName>
    </submittedName>
</protein>
<evidence type="ECO:0000313" key="1">
    <source>
        <dbReference type="EMBL" id="TQD98950.1"/>
    </source>
</evidence>
<accession>A0A540MJJ3</accession>
<reference evidence="1 2" key="1">
    <citation type="journal article" date="2019" name="G3 (Bethesda)">
        <title>Sequencing of a Wild Apple (Malus baccata) Genome Unravels the Differences Between Cultivated and Wild Apple Species Regarding Disease Resistance and Cold Tolerance.</title>
        <authorList>
            <person name="Chen X."/>
        </authorList>
    </citation>
    <scope>NUCLEOTIDE SEQUENCE [LARGE SCALE GENOMIC DNA]</scope>
    <source>
        <strain evidence="2">cv. Shandingzi</strain>
        <tissue evidence="1">Leaves</tissue>
    </source>
</reference>
<dbReference type="AlphaFoldDB" id="A0A540MJJ3"/>
<organism evidence="1 2">
    <name type="scientific">Malus baccata</name>
    <name type="common">Siberian crab apple</name>
    <name type="synonym">Pyrus baccata</name>
    <dbReference type="NCBI Taxonomy" id="106549"/>
    <lineage>
        <taxon>Eukaryota</taxon>
        <taxon>Viridiplantae</taxon>
        <taxon>Streptophyta</taxon>
        <taxon>Embryophyta</taxon>
        <taxon>Tracheophyta</taxon>
        <taxon>Spermatophyta</taxon>
        <taxon>Magnoliopsida</taxon>
        <taxon>eudicotyledons</taxon>
        <taxon>Gunneridae</taxon>
        <taxon>Pentapetalae</taxon>
        <taxon>rosids</taxon>
        <taxon>fabids</taxon>
        <taxon>Rosales</taxon>
        <taxon>Rosaceae</taxon>
        <taxon>Amygdaloideae</taxon>
        <taxon>Maleae</taxon>
        <taxon>Malus</taxon>
    </lineage>
</organism>
<dbReference type="Proteomes" id="UP000315295">
    <property type="component" value="Unassembled WGS sequence"/>
</dbReference>
<dbReference type="EMBL" id="VIEB01000245">
    <property type="protein sequence ID" value="TQD98950.1"/>
    <property type="molecule type" value="Genomic_DNA"/>
</dbReference>